<organism evidence="2">
    <name type="scientific">marine sediment metagenome</name>
    <dbReference type="NCBI Taxonomy" id="412755"/>
    <lineage>
        <taxon>unclassified sequences</taxon>
        <taxon>metagenomes</taxon>
        <taxon>ecological metagenomes</taxon>
    </lineage>
</organism>
<feature type="transmembrane region" description="Helical" evidence="1">
    <location>
        <begin position="70"/>
        <end position="89"/>
    </location>
</feature>
<evidence type="ECO:0000256" key="1">
    <source>
        <dbReference type="SAM" id="Phobius"/>
    </source>
</evidence>
<keyword evidence="1" id="KW-1133">Transmembrane helix</keyword>
<accession>A0A0F9VGE2</accession>
<reference evidence="2" key="1">
    <citation type="journal article" date="2015" name="Nature">
        <title>Complex archaea that bridge the gap between prokaryotes and eukaryotes.</title>
        <authorList>
            <person name="Spang A."/>
            <person name="Saw J.H."/>
            <person name="Jorgensen S.L."/>
            <person name="Zaremba-Niedzwiedzka K."/>
            <person name="Martijn J."/>
            <person name="Lind A.E."/>
            <person name="van Eijk R."/>
            <person name="Schleper C."/>
            <person name="Guy L."/>
            <person name="Ettema T.J."/>
        </authorList>
    </citation>
    <scope>NUCLEOTIDE SEQUENCE</scope>
</reference>
<keyword evidence="1" id="KW-0472">Membrane</keyword>
<dbReference type="AlphaFoldDB" id="A0A0F9VGE2"/>
<protein>
    <submittedName>
        <fullName evidence="2">Uncharacterized protein</fullName>
    </submittedName>
</protein>
<name>A0A0F9VGE2_9ZZZZ</name>
<feature type="transmembrane region" description="Helical" evidence="1">
    <location>
        <begin position="12"/>
        <end position="35"/>
    </location>
</feature>
<gene>
    <name evidence="2" type="ORF">LCGC14_0100360</name>
</gene>
<evidence type="ECO:0000313" key="2">
    <source>
        <dbReference type="EMBL" id="KKO03115.1"/>
    </source>
</evidence>
<keyword evidence="1" id="KW-0812">Transmembrane</keyword>
<proteinExistence type="predicted"/>
<dbReference type="EMBL" id="LAZR01000028">
    <property type="protein sequence ID" value="KKO03115.1"/>
    <property type="molecule type" value="Genomic_DNA"/>
</dbReference>
<sequence>MYPLQAAWMYYLAHPALVINSLALFFAVNGSWLWIATQLRGVLNAQRIATAPQGAELSTDDQATQRSNRLFYRVGAVALTLALLLSLISTQL</sequence>
<comment type="caution">
    <text evidence="2">The sequence shown here is derived from an EMBL/GenBank/DDBJ whole genome shotgun (WGS) entry which is preliminary data.</text>
</comment>